<dbReference type="AlphaFoldDB" id="R7YRI8"/>
<sequence length="105" mass="11662">MDLDLFNYLLGLKVLVYQPCKRAIAPSYIWTHLKDHYKSHPSAQPPSAIGLAIAALLKQYPLADPEADSFKLPALFAPAILDVPIFKDGLLCPQCPFIGRKQETL</sequence>
<dbReference type="Pfam" id="PF12013">
    <property type="entry name" value="OrsD"/>
    <property type="match status" value="1"/>
</dbReference>
<evidence type="ECO:0000313" key="1">
    <source>
        <dbReference type="EMBL" id="EON64525.1"/>
    </source>
</evidence>
<dbReference type="EMBL" id="JH767568">
    <property type="protein sequence ID" value="EON64525.1"/>
    <property type="molecule type" value="Genomic_DNA"/>
</dbReference>
<dbReference type="GeneID" id="19901069"/>
<dbReference type="RefSeq" id="XP_007779842.1">
    <property type="nucleotide sequence ID" value="XM_007781652.1"/>
</dbReference>
<gene>
    <name evidence="1" type="ORF">W97_03758</name>
</gene>
<proteinExistence type="predicted"/>
<evidence type="ECO:0000313" key="2">
    <source>
        <dbReference type="Proteomes" id="UP000016924"/>
    </source>
</evidence>
<keyword evidence="2" id="KW-1185">Reference proteome</keyword>
<name>R7YRI8_CONA1</name>
<dbReference type="HOGENOM" id="CLU_2236445_0_0_1"/>
<dbReference type="Proteomes" id="UP000016924">
    <property type="component" value="Unassembled WGS sequence"/>
</dbReference>
<reference evidence="2" key="1">
    <citation type="submission" date="2012-06" db="EMBL/GenBank/DDBJ databases">
        <title>The genome sequence of Coniosporium apollinis CBS 100218.</title>
        <authorList>
            <consortium name="The Broad Institute Genome Sequencing Platform"/>
            <person name="Cuomo C."/>
            <person name="Gorbushina A."/>
            <person name="Noack S."/>
            <person name="Walker B."/>
            <person name="Young S.K."/>
            <person name="Zeng Q."/>
            <person name="Gargeya S."/>
            <person name="Fitzgerald M."/>
            <person name="Haas B."/>
            <person name="Abouelleil A."/>
            <person name="Alvarado L."/>
            <person name="Arachchi H.M."/>
            <person name="Berlin A.M."/>
            <person name="Chapman S.B."/>
            <person name="Goldberg J."/>
            <person name="Griggs A."/>
            <person name="Gujja S."/>
            <person name="Hansen M."/>
            <person name="Howarth C."/>
            <person name="Imamovic A."/>
            <person name="Larimer J."/>
            <person name="McCowan C."/>
            <person name="Montmayeur A."/>
            <person name="Murphy C."/>
            <person name="Neiman D."/>
            <person name="Pearson M."/>
            <person name="Priest M."/>
            <person name="Roberts A."/>
            <person name="Saif S."/>
            <person name="Shea T."/>
            <person name="Sisk P."/>
            <person name="Sykes S."/>
            <person name="Wortman J."/>
            <person name="Nusbaum C."/>
            <person name="Birren B."/>
        </authorList>
    </citation>
    <scope>NUCLEOTIDE SEQUENCE [LARGE SCALE GENOMIC DNA]</scope>
    <source>
        <strain evidence="2">CBS 100218</strain>
    </source>
</reference>
<dbReference type="InterPro" id="IPR022698">
    <property type="entry name" value="OrsD"/>
</dbReference>
<organism evidence="1 2">
    <name type="scientific">Coniosporium apollinis (strain CBS 100218)</name>
    <name type="common">Rock-inhabiting black yeast</name>
    <dbReference type="NCBI Taxonomy" id="1168221"/>
    <lineage>
        <taxon>Eukaryota</taxon>
        <taxon>Fungi</taxon>
        <taxon>Dikarya</taxon>
        <taxon>Ascomycota</taxon>
        <taxon>Pezizomycotina</taxon>
        <taxon>Dothideomycetes</taxon>
        <taxon>Dothideomycetes incertae sedis</taxon>
        <taxon>Coniosporium</taxon>
    </lineage>
</organism>
<accession>R7YRI8</accession>
<protein>
    <submittedName>
        <fullName evidence="1">Uncharacterized protein</fullName>
    </submittedName>
</protein>